<accession>A0A1H5NZ54</accession>
<dbReference type="RefSeq" id="WP_093113829.1">
    <property type="nucleotide sequence ID" value="NZ_FNGG01000007.1"/>
</dbReference>
<sequence>MSPHLIKLLELLNKGQVEEILEEQDLNLHLNDLVELKMIEINAEEITLTREGLEVLESHRDN</sequence>
<evidence type="ECO:0000313" key="1">
    <source>
        <dbReference type="EMBL" id="SEF06876.1"/>
    </source>
</evidence>
<dbReference type="STRING" id="390640.SAMN04488034_10737"/>
<evidence type="ECO:0000313" key="2">
    <source>
        <dbReference type="Proteomes" id="UP000199448"/>
    </source>
</evidence>
<organism evidence="1 2">
    <name type="scientific">Salinimicrobium catena</name>
    <dbReference type="NCBI Taxonomy" id="390640"/>
    <lineage>
        <taxon>Bacteria</taxon>
        <taxon>Pseudomonadati</taxon>
        <taxon>Bacteroidota</taxon>
        <taxon>Flavobacteriia</taxon>
        <taxon>Flavobacteriales</taxon>
        <taxon>Flavobacteriaceae</taxon>
        <taxon>Salinimicrobium</taxon>
    </lineage>
</organism>
<gene>
    <name evidence="1" type="ORF">SAMN04488034_10737</name>
</gene>
<name>A0A1H5NZ54_9FLAO</name>
<keyword evidence="2" id="KW-1185">Reference proteome</keyword>
<proteinExistence type="predicted"/>
<protein>
    <submittedName>
        <fullName evidence="1">Uncharacterized protein</fullName>
    </submittedName>
</protein>
<dbReference type="AlphaFoldDB" id="A0A1H5NZ54"/>
<dbReference type="Proteomes" id="UP000199448">
    <property type="component" value="Unassembled WGS sequence"/>
</dbReference>
<reference evidence="1 2" key="1">
    <citation type="submission" date="2016-10" db="EMBL/GenBank/DDBJ databases">
        <authorList>
            <person name="de Groot N.N."/>
        </authorList>
    </citation>
    <scope>NUCLEOTIDE SEQUENCE [LARGE SCALE GENOMIC DNA]</scope>
    <source>
        <strain evidence="1 2">DSM 23553</strain>
    </source>
</reference>
<dbReference type="EMBL" id="FNUG01000007">
    <property type="protein sequence ID" value="SEF06876.1"/>
    <property type="molecule type" value="Genomic_DNA"/>
</dbReference>